<dbReference type="OrthoDB" id="10351407at2759"/>
<accession>A0A1Q9F0P1</accession>
<feature type="compositionally biased region" description="Basic and acidic residues" evidence="1">
    <location>
        <begin position="303"/>
        <end position="315"/>
    </location>
</feature>
<feature type="compositionally biased region" description="Basic residues" evidence="1">
    <location>
        <begin position="130"/>
        <end position="143"/>
    </location>
</feature>
<proteinExistence type="predicted"/>
<evidence type="ECO:0000256" key="1">
    <source>
        <dbReference type="SAM" id="MobiDB-lite"/>
    </source>
</evidence>
<feature type="region of interest" description="Disordered" evidence="1">
    <location>
        <begin position="283"/>
        <end position="315"/>
    </location>
</feature>
<dbReference type="EMBL" id="LSRX01000031">
    <property type="protein sequence ID" value="OLQ13217.1"/>
    <property type="molecule type" value="Genomic_DNA"/>
</dbReference>
<sequence>MWFGQQLISSSKLLDRLTEHASSICLQDAEPLLRGDREKPAEVEMSDDVRSVMQEQRLGRTRARDEQAAAAAAKQTQKQAKAEAKAQAKAQAKAKAQAAKGSGRGKAAKAEPKSSAGRGRGGRGVGRGATRAKAKKKKCPRSAKKIKAMQNAFNEFKVVAKDTPELLLPAYDPEERGFYLAKCLAGWTDVTKERAQELIVINSADFISLSITIIIVSIIRTYVLRPWFSSMRRVMKKSDRDRFKQAAAQIVKRTKSASGRTKDWSDLGLQEIADFLTAECNAGTEQDQEGQGSQGKEGGGKYAIDESEHPSGHLTRNFDSKCAFCLKEMGLGGGEPRKGNDGSGAASKVEAIDCRDAAAKLAKELPPELASRAEFIVKALQRAATHEMLGGVQTRPENSVPTQKLAENPEGPVATKPVPAEVSRADGLQIQKPTQNPEAPSKTKPNEPEVSRADGVRIQKPTENAEAPSKTKPNEPAVSTADGVHIQKPTQNPEAPPETKAEAHSDHDGEECDSQGGDVPAKKSGKREKTEDEKAHHAAWMRMHRQIRSGGLQEMDLMRVWVARDEERLEKEETSYEFKMDCRLECEATKSLLRFGCRATLKLLEDESTGEDPPVNSRRSENKGDDPKPPKKERPDDLQQSLLKSLKPVVAQMQKAYDEAQQVWAEGREDSYEHHLSIIKKMVDSYDSATVHIKVHAKPKSQPKAKGKGKATKV</sequence>
<evidence type="ECO:0000313" key="3">
    <source>
        <dbReference type="Proteomes" id="UP000186817"/>
    </source>
</evidence>
<feature type="region of interest" description="Disordered" evidence="1">
    <location>
        <begin position="35"/>
        <end position="143"/>
    </location>
</feature>
<feature type="region of interest" description="Disordered" evidence="1">
    <location>
        <begin position="606"/>
        <end position="645"/>
    </location>
</feature>
<feature type="region of interest" description="Disordered" evidence="1">
    <location>
        <begin position="694"/>
        <end position="714"/>
    </location>
</feature>
<comment type="caution">
    <text evidence="2">The sequence shown here is derived from an EMBL/GenBank/DDBJ whole genome shotgun (WGS) entry which is preliminary data.</text>
</comment>
<protein>
    <submittedName>
        <fullName evidence="2">Uncharacterized protein</fullName>
    </submittedName>
</protein>
<dbReference type="AlphaFoldDB" id="A0A1Q9F0P1"/>
<feature type="compositionally biased region" description="Gly residues" evidence="1">
    <location>
        <begin position="118"/>
        <end position="127"/>
    </location>
</feature>
<feature type="compositionally biased region" description="Gly residues" evidence="1">
    <location>
        <begin position="292"/>
        <end position="301"/>
    </location>
</feature>
<feature type="compositionally biased region" description="Low complexity" evidence="1">
    <location>
        <begin position="68"/>
        <end position="79"/>
    </location>
</feature>
<reference evidence="2 3" key="1">
    <citation type="submission" date="2016-02" db="EMBL/GenBank/DDBJ databases">
        <title>Genome analysis of coral dinoflagellate symbionts highlights evolutionary adaptations to a symbiotic lifestyle.</title>
        <authorList>
            <person name="Aranda M."/>
            <person name="Li Y."/>
            <person name="Liew Y.J."/>
            <person name="Baumgarten S."/>
            <person name="Simakov O."/>
            <person name="Wilson M."/>
            <person name="Piel J."/>
            <person name="Ashoor H."/>
            <person name="Bougouffa S."/>
            <person name="Bajic V.B."/>
            <person name="Ryu T."/>
            <person name="Ravasi T."/>
            <person name="Bayer T."/>
            <person name="Micklem G."/>
            <person name="Kim H."/>
            <person name="Bhak J."/>
            <person name="Lajeunesse T.C."/>
            <person name="Voolstra C.R."/>
        </authorList>
    </citation>
    <scope>NUCLEOTIDE SEQUENCE [LARGE SCALE GENOMIC DNA]</scope>
    <source>
        <strain evidence="2 3">CCMP2467</strain>
    </source>
</reference>
<evidence type="ECO:0000313" key="2">
    <source>
        <dbReference type="EMBL" id="OLQ13217.1"/>
    </source>
</evidence>
<feature type="compositionally biased region" description="Basic and acidic residues" evidence="1">
    <location>
        <begin position="618"/>
        <end position="637"/>
    </location>
</feature>
<dbReference type="Proteomes" id="UP000186817">
    <property type="component" value="Unassembled WGS sequence"/>
</dbReference>
<feature type="compositionally biased region" description="Basic and acidic residues" evidence="1">
    <location>
        <begin position="35"/>
        <end position="50"/>
    </location>
</feature>
<organism evidence="2 3">
    <name type="scientific">Symbiodinium microadriaticum</name>
    <name type="common">Dinoflagellate</name>
    <name type="synonym">Zooxanthella microadriatica</name>
    <dbReference type="NCBI Taxonomy" id="2951"/>
    <lineage>
        <taxon>Eukaryota</taxon>
        <taxon>Sar</taxon>
        <taxon>Alveolata</taxon>
        <taxon>Dinophyceae</taxon>
        <taxon>Suessiales</taxon>
        <taxon>Symbiodiniaceae</taxon>
        <taxon>Symbiodinium</taxon>
    </lineage>
</organism>
<feature type="compositionally biased region" description="Basic and acidic residues" evidence="1">
    <location>
        <begin position="444"/>
        <end position="457"/>
    </location>
</feature>
<feature type="compositionally biased region" description="Basic and acidic residues" evidence="1">
    <location>
        <begin position="497"/>
        <end position="507"/>
    </location>
</feature>
<keyword evidence="3" id="KW-1185">Reference proteome</keyword>
<feature type="compositionally biased region" description="Low complexity" evidence="1">
    <location>
        <begin position="87"/>
        <end position="101"/>
    </location>
</feature>
<name>A0A1Q9F0P1_SYMMI</name>
<feature type="region of interest" description="Disordered" evidence="1">
    <location>
        <begin position="389"/>
        <end position="539"/>
    </location>
</feature>
<feature type="compositionally biased region" description="Basic and acidic residues" evidence="1">
    <location>
        <begin position="527"/>
        <end position="536"/>
    </location>
</feature>
<gene>
    <name evidence="2" type="ORF">AK812_SmicGene2791</name>
</gene>